<dbReference type="Proteomes" id="UP001164746">
    <property type="component" value="Chromosome 3"/>
</dbReference>
<dbReference type="SUPFAM" id="SSF56112">
    <property type="entry name" value="Protein kinase-like (PK-like)"/>
    <property type="match status" value="1"/>
</dbReference>
<dbReference type="InterPro" id="IPR011009">
    <property type="entry name" value="Kinase-like_dom_sf"/>
</dbReference>
<organism evidence="2 3">
    <name type="scientific">Mya arenaria</name>
    <name type="common">Soft-shell clam</name>
    <dbReference type="NCBI Taxonomy" id="6604"/>
    <lineage>
        <taxon>Eukaryota</taxon>
        <taxon>Metazoa</taxon>
        <taxon>Spiralia</taxon>
        <taxon>Lophotrochozoa</taxon>
        <taxon>Mollusca</taxon>
        <taxon>Bivalvia</taxon>
        <taxon>Autobranchia</taxon>
        <taxon>Heteroconchia</taxon>
        <taxon>Euheterodonta</taxon>
        <taxon>Imparidentia</taxon>
        <taxon>Neoheterodontei</taxon>
        <taxon>Myida</taxon>
        <taxon>Myoidea</taxon>
        <taxon>Myidae</taxon>
        <taxon>Mya</taxon>
    </lineage>
</organism>
<evidence type="ECO:0000313" key="2">
    <source>
        <dbReference type="EMBL" id="WAQ99837.1"/>
    </source>
</evidence>
<keyword evidence="3" id="KW-1185">Reference proteome</keyword>
<accession>A0ABY7DQ66</accession>
<name>A0ABY7DQ66_MYAAR</name>
<protein>
    <submittedName>
        <fullName evidence="2">YES-like protein</fullName>
    </submittedName>
</protein>
<reference evidence="2" key="1">
    <citation type="submission" date="2022-11" db="EMBL/GenBank/DDBJ databases">
        <title>Centuries of genome instability and evolution in soft-shell clam transmissible cancer (bioRxiv).</title>
        <authorList>
            <person name="Hart S.F.M."/>
            <person name="Yonemitsu M.A."/>
            <person name="Giersch R.M."/>
            <person name="Beal B.F."/>
            <person name="Arriagada G."/>
            <person name="Davis B.W."/>
            <person name="Ostrander E.A."/>
            <person name="Goff S.P."/>
            <person name="Metzger M.J."/>
        </authorList>
    </citation>
    <scope>NUCLEOTIDE SEQUENCE</scope>
    <source>
        <strain evidence="2">MELC-2E11</strain>
        <tissue evidence="2">Siphon/mantle</tissue>
    </source>
</reference>
<dbReference type="Pfam" id="PF07714">
    <property type="entry name" value="PK_Tyr_Ser-Thr"/>
    <property type="match status" value="1"/>
</dbReference>
<sequence>MASSRVVTLPYIHDRVRHLELRCSPLGNIHIWQAASVIDCIVNGHLLECPQNCPEKVGKIMQGCWKQQPDERMTMELIHKYIVSLIDNVV</sequence>
<dbReference type="EMBL" id="CP111014">
    <property type="protein sequence ID" value="WAQ99837.1"/>
    <property type="molecule type" value="Genomic_DNA"/>
</dbReference>
<evidence type="ECO:0000313" key="3">
    <source>
        <dbReference type="Proteomes" id="UP001164746"/>
    </source>
</evidence>
<proteinExistence type="predicted"/>
<feature type="domain" description="Serine-threonine/tyrosine-protein kinase catalytic" evidence="1">
    <location>
        <begin position="32"/>
        <end position="81"/>
    </location>
</feature>
<gene>
    <name evidence="2" type="ORF">MAR_024210</name>
</gene>
<dbReference type="Gene3D" id="1.10.510.10">
    <property type="entry name" value="Transferase(Phosphotransferase) domain 1"/>
    <property type="match status" value="1"/>
</dbReference>
<evidence type="ECO:0000259" key="1">
    <source>
        <dbReference type="Pfam" id="PF07714"/>
    </source>
</evidence>
<dbReference type="InterPro" id="IPR001245">
    <property type="entry name" value="Ser-Thr/Tyr_kinase_cat_dom"/>
</dbReference>